<dbReference type="InterPro" id="IPR027417">
    <property type="entry name" value="P-loop_NTPase"/>
</dbReference>
<dbReference type="PROSITE" id="PS50893">
    <property type="entry name" value="ABC_TRANSPORTER_2"/>
    <property type="match status" value="1"/>
</dbReference>
<evidence type="ECO:0000259" key="5">
    <source>
        <dbReference type="PROSITE" id="PS50893"/>
    </source>
</evidence>
<dbReference type="SMART" id="SM00382">
    <property type="entry name" value="AAA"/>
    <property type="match status" value="1"/>
</dbReference>
<evidence type="ECO:0000256" key="1">
    <source>
        <dbReference type="ARBA" id="ARBA00005417"/>
    </source>
</evidence>
<dbReference type="AlphaFoldDB" id="A0A847S209"/>
<keyword evidence="2" id="KW-0813">Transport</keyword>
<dbReference type="GO" id="GO:0005524">
    <property type="term" value="F:ATP binding"/>
    <property type="evidence" value="ECO:0007669"/>
    <property type="project" value="UniProtKB-KW"/>
</dbReference>
<dbReference type="InterPro" id="IPR003593">
    <property type="entry name" value="AAA+_ATPase"/>
</dbReference>
<dbReference type="InterPro" id="IPR003439">
    <property type="entry name" value="ABC_transporter-like_ATP-bd"/>
</dbReference>
<dbReference type="PANTHER" id="PTHR43335">
    <property type="entry name" value="ABC TRANSPORTER, ATP-BINDING PROTEIN"/>
    <property type="match status" value="1"/>
</dbReference>
<keyword evidence="4 6" id="KW-0067">ATP-binding</keyword>
<dbReference type="InterPro" id="IPR017871">
    <property type="entry name" value="ABC_transporter-like_CS"/>
</dbReference>
<comment type="caution">
    <text evidence="6">The sequence shown here is derived from an EMBL/GenBank/DDBJ whole genome shotgun (WGS) entry which is preliminary data.</text>
</comment>
<evidence type="ECO:0000256" key="4">
    <source>
        <dbReference type="ARBA" id="ARBA00022840"/>
    </source>
</evidence>
<proteinExistence type="inferred from homology"/>
<name>A0A847S209_9BACT</name>
<dbReference type="GO" id="GO:0016887">
    <property type="term" value="F:ATP hydrolysis activity"/>
    <property type="evidence" value="ECO:0007669"/>
    <property type="project" value="InterPro"/>
</dbReference>
<accession>A0A847S209</accession>
<organism evidence="6 7">
    <name type="scientific">Chitinophaga eiseniae</name>
    <dbReference type="NCBI Taxonomy" id="634771"/>
    <lineage>
        <taxon>Bacteria</taxon>
        <taxon>Pseudomonadati</taxon>
        <taxon>Bacteroidota</taxon>
        <taxon>Chitinophagia</taxon>
        <taxon>Chitinophagales</taxon>
        <taxon>Chitinophagaceae</taxon>
        <taxon>Chitinophaga</taxon>
    </lineage>
</organism>
<dbReference type="RefSeq" id="WP_168736756.1">
    <property type="nucleotide sequence ID" value="NZ_JABAHZ010000001.1"/>
</dbReference>
<evidence type="ECO:0000313" key="7">
    <source>
        <dbReference type="Proteomes" id="UP000552864"/>
    </source>
</evidence>
<gene>
    <name evidence="6" type="ORF">HGH91_01860</name>
</gene>
<dbReference type="PANTHER" id="PTHR43335:SF4">
    <property type="entry name" value="ABC TRANSPORTER, ATP-BINDING PROTEIN"/>
    <property type="match status" value="1"/>
</dbReference>
<protein>
    <submittedName>
        <fullName evidence="6">ATP-binding cassette domain-containing protein</fullName>
    </submittedName>
</protein>
<dbReference type="Pfam" id="PF00005">
    <property type="entry name" value="ABC_tran"/>
    <property type="match status" value="1"/>
</dbReference>
<reference evidence="6 7" key="1">
    <citation type="submission" date="2020-04" db="EMBL/GenBank/DDBJ databases">
        <authorList>
            <person name="Yin C."/>
        </authorList>
    </citation>
    <scope>NUCLEOTIDE SEQUENCE [LARGE SCALE GENOMIC DNA]</scope>
    <source>
        <strain evidence="6 7">Ak56</strain>
    </source>
</reference>
<dbReference type="PROSITE" id="PS00211">
    <property type="entry name" value="ABC_TRANSPORTER_1"/>
    <property type="match status" value="1"/>
</dbReference>
<sequence>MGKWVIETNNLTFGYSKRTAVFDKINLRVETAAIYGFMGPNGAGKTTLIRLLLGLLPHHTGEIMLFGKPLKANRLEILSKTGCLVEQPSLYENLTGRDNLNITCMIRGLQKDSIDRVLQMTGLTDAASKRVDAYSLGMKQRLGLAIALLPQPELLILDEPVNGLDPLGIVEIRELLIHLNREYGTTIFLSSHLLSELEKLVTHIGILRKGELIFQGSAAELDAIQQHQSTVMIDTDNNHGCLQLLKQDYPAISLVADRLHIPYGDKETIGDLCQKMVLAGFRLYEVKTDHHDLENIFMKLTSN</sequence>
<evidence type="ECO:0000256" key="3">
    <source>
        <dbReference type="ARBA" id="ARBA00022741"/>
    </source>
</evidence>
<keyword evidence="7" id="KW-1185">Reference proteome</keyword>
<dbReference type="Proteomes" id="UP000552864">
    <property type="component" value="Unassembled WGS sequence"/>
</dbReference>
<dbReference type="SUPFAM" id="SSF52540">
    <property type="entry name" value="P-loop containing nucleoside triphosphate hydrolases"/>
    <property type="match status" value="1"/>
</dbReference>
<evidence type="ECO:0000313" key="6">
    <source>
        <dbReference type="EMBL" id="NLR77350.1"/>
    </source>
</evidence>
<evidence type="ECO:0000256" key="2">
    <source>
        <dbReference type="ARBA" id="ARBA00022448"/>
    </source>
</evidence>
<keyword evidence="3" id="KW-0547">Nucleotide-binding</keyword>
<dbReference type="EMBL" id="JABAHZ010000001">
    <property type="protein sequence ID" value="NLR77350.1"/>
    <property type="molecule type" value="Genomic_DNA"/>
</dbReference>
<comment type="similarity">
    <text evidence="1">Belongs to the ABC transporter superfamily.</text>
</comment>
<dbReference type="Gene3D" id="3.40.50.300">
    <property type="entry name" value="P-loop containing nucleotide triphosphate hydrolases"/>
    <property type="match status" value="1"/>
</dbReference>
<feature type="domain" description="ABC transporter" evidence="5">
    <location>
        <begin position="6"/>
        <end position="234"/>
    </location>
</feature>